<sequence length="65" mass="7480">LPPNTALILGPARHPAVVRFEAGYERLARERTAAARVPFWPRWWRQPLLDAARAFEFTDARPLGR</sequence>
<gene>
    <name evidence="1" type="ORF">ACFPBZ_29590</name>
</gene>
<dbReference type="RefSeq" id="WP_378039677.1">
    <property type="nucleotide sequence ID" value="NZ_JBHSIV010000122.1"/>
</dbReference>
<dbReference type="Proteomes" id="UP001595947">
    <property type="component" value="Unassembled WGS sequence"/>
</dbReference>
<organism evidence="1 2">
    <name type="scientific">Actinomycetospora atypica</name>
    <dbReference type="NCBI Taxonomy" id="1290095"/>
    <lineage>
        <taxon>Bacteria</taxon>
        <taxon>Bacillati</taxon>
        <taxon>Actinomycetota</taxon>
        <taxon>Actinomycetes</taxon>
        <taxon>Pseudonocardiales</taxon>
        <taxon>Pseudonocardiaceae</taxon>
        <taxon>Actinomycetospora</taxon>
    </lineage>
</organism>
<protein>
    <submittedName>
        <fullName evidence="1">Uncharacterized protein</fullName>
    </submittedName>
</protein>
<name>A0ABV9YYL1_9PSEU</name>
<reference evidence="2" key="1">
    <citation type="journal article" date="2019" name="Int. J. Syst. Evol. Microbiol.">
        <title>The Global Catalogue of Microorganisms (GCM) 10K type strain sequencing project: providing services to taxonomists for standard genome sequencing and annotation.</title>
        <authorList>
            <consortium name="The Broad Institute Genomics Platform"/>
            <consortium name="The Broad Institute Genome Sequencing Center for Infectious Disease"/>
            <person name="Wu L."/>
            <person name="Ma J."/>
        </authorList>
    </citation>
    <scope>NUCLEOTIDE SEQUENCE [LARGE SCALE GENOMIC DNA]</scope>
    <source>
        <strain evidence="2">CGMCC 4.7093</strain>
    </source>
</reference>
<evidence type="ECO:0000313" key="1">
    <source>
        <dbReference type="EMBL" id="MFC5066389.1"/>
    </source>
</evidence>
<keyword evidence="2" id="KW-1185">Reference proteome</keyword>
<feature type="non-terminal residue" evidence="1">
    <location>
        <position position="1"/>
    </location>
</feature>
<comment type="caution">
    <text evidence="1">The sequence shown here is derived from an EMBL/GenBank/DDBJ whole genome shotgun (WGS) entry which is preliminary data.</text>
</comment>
<dbReference type="EMBL" id="JBHSIV010000122">
    <property type="protein sequence ID" value="MFC5066389.1"/>
    <property type="molecule type" value="Genomic_DNA"/>
</dbReference>
<evidence type="ECO:0000313" key="2">
    <source>
        <dbReference type="Proteomes" id="UP001595947"/>
    </source>
</evidence>
<proteinExistence type="predicted"/>
<accession>A0ABV9YYL1</accession>